<name>A0ACA9QZ66_9GLOM</name>
<evidence type="ECO:0000313" key="1">
    <source>
        <dbReference type="EMBL" id="CAG8770227.1"/>
    </source>
</evidence>
<keyword evidence="2" id="KW-1185">Reference proteome</keyword>
<feature type="non-terminal residue" evidence="1">
    <location>
        <position position="1"/>
    </location>
</feature>
<accession>A0ACA9QZ66</accession>
<proteinExistence type="predicted"/>
<comment type="caution">
    <text evidence="1">The sequence shown here is derived from an EMBL/GenBank/DDBJ whole genome shotgun (WGS) entry which is preliminary data.</text>
</comment>
<feature type="non-terminal residue" evidence="1">
    <location>
        <position position="78"/>
    </location>
</feature>
<reference evidence="1" key="1">
    <citation type="submission" date="2021-06" db="EMBL/GenBank/DDBJ databases">
        <authorList>
            <person name="Kallberg Y."/>
            <person name="Tangrot J."/>
            <person name="Rosling A."/>
        </authorList>
    </citation>
    <scope>NUCLEOTIDE SEQUENCE</scope>
    <source>
        <strain evidence="1">CL356</strain>
    </source>
</reference>
<dbReference type="EMBL" id="CAJVPT010064396">
    <property type="protein sequence ID" value="CAG8770227.1"/>
    <property type="molecule type" value="Genomic_DNA"/>
</dbReference>
<protein>
    <submittedName>
        <fullName evidence="1">10699_t:CDS:1</fullName>
    </submittedName>
</protein>
<organism evidence="1 2">
    <name type="scientific">Acaulospora colombiana</name>
    <dbReference type="NCBI Taxonomy" id="27376"/>
    <lineage>
        <taxon>Eukaryota</taxon>
        <taxon>Fungi</taxon>
        <taxon>Fungi incertae sedis</taxon>
        <taxon>Mucoromycota</taxon>
        <taxon>Glomeromycotina</taxon>
        <taxon>Glomeromycetes</taxon>
        <taxon>Diversisporales</taxon>
        <taxon>Acaulosporaceae</taxon>
        <taxon>Acaulospora</taxon>
    </lineage>
</organism>
<evidence type="ECO:0000313" key="2">
    <source>
        <dbReference type="Proteomes" id="UP000789525"/>
    </source>
</evidence>
<gene>
    <name evidence="1" type="ORF">ACOLOM_LOCUS13735</name>
</gene>
<sequence>ANWGRILCAVGYSGISSINPSKVSVSFIPTDGSVPLRLLTLGEPENVDEVRALEILKMEELEISVELNVGDEEAKIWT</sequence>
<dbReference type="Proteomes" id="UP000789525">
    <property type="component" value="Unassembled WGS sequence"/>
</dbReference>